<dbReference type="InterPro" id="IPR037523">
    <property type="entry name" value="VOC_core"/>
</dbReference>
<dbReference type="Proteomes" id="UP000295763">
    <property type="component" value="Unassembled WGS sequence"/>
</dbReference>
<dbReference type="InterPro" id="IPR051332">
    <property type="entry name" value="Fosfomycin_Res_Enzymes"/>
</dbReference>
<dbReference type="InterPro" id="IPR004360">
    <property type="entry name" value="Glyas_Fos-R_dOase_dom"/>
</dbReference>
<sequence>MNFNQSPILGFHHIAVIVSDYAKSKAFYTKILGAEIIAETYRTLRSSYKLDLRFADGSQIELFSFPNPSARPTTPEACGLRHLAFKVESVESAVKYLQENNVEAEPIRIDELTDRKFTFFKDPDGLPLEFYEI</sequence>
<dbReference type="SUPFAM" id="SSF54593">
    <property type="entry name" value="Glyoxalase/Bleomycin resistance protein/Dihydroxybiphenyl dioxygenase"/>
    <property type="match status" value="1"/>
</dbReference>
<keyword evidence="1" id="KW-0479">Metal-binding</keyword>
<feature type="domain" description="VOC" evidence="2">
    <location>
        <begin position="10"/>
        <end position="133"/>
    </location>
</feature>
<dbReference type="NCBIfam" id="NF008551">
    <property type="entry name" value="PRK11478.1"/>
    <property type="match status" value="1"/>
</dbReference>
<dbReference type="Pfam" id="PF00903">
    <property type="entry name" value="Glyoxalase"/>
    <property type="match status" value="1"/>
</dbReference>
<evidence type="ECO:0000313" key="4">
    <source>
        <dbReference type="Proteomes" id="UP000295763"/>
    </source>
</evidence>
<dbReference type="EMBL" id="SLYB01000001">
    <property type="protein sequence ID" value="TCP97828.1"/>
    <property type="molecule type" value="Genomic_DNA"/>
</dbReference>
<dbReference type="PROSITE" id="PS51819">
    <property type="entry name" value="VOC"/>
    <property type="match status" value="1"/>
</dbReference>
<dbReference type="CDD" id="cd08352">
    <property type="entry name" value="VOC_Bs_YwkD_like"/>
    <property type="match status" value="1"/>
</dbReference>
<organism evidence="3 4">
    <name type="scientific">Cricetibacter osteomyelitidis</name>
    <dbReference type="NCBI Taxonomy" id="1521931"/>
    <lineage>
        <taxon>Bacteria</taxon>
        <taxon>Pseudomonadati</taxon>
        <taxon>Pseudomonadota</taxon>
        <taxon>Gammaproteobacteria</taxon>
        <taxon>Pasteurellales</taxon>
        <taxon>Pasteurellaceae</taxon>
        <taxon>Cricetibacter</taxon>
    </lineage>
</organism>
<evidence type="ECO:0000313" key="3">
    <source>
        <dbReference type="EMBL" id="TCP97828.1"/>
    </source>
</evidence>
<dbReference type="InterPro" id="IPR029068">
    <property type="entry name" value="Glyas_Bleomycin-R_OHBP_Dase"/>
</dbReference>
<gene>
    <name evidence="3" type="ORF">EDC44_101216</name>
</gene>
<keyword evidence="4" id="KW-1185">Reference proteome</keyword>
<dbReference type="PANTHER" id="PTHR36113">
    <property type="entry name" value="LYASE, PUTATIVE-RELATED-RELATED"/>
    <property type="match status" value="1"/>
</dbReference>
<accession>A0A4R2TKK4</accession>
<reference evidence="3 4" key="1">
    <citation type="submission" date="2019-03" db="EMBL/GenBank/DDBJ databases">
        <title>Genomic Encyclopedia of Type Strains, Phase IV (KMG-IV): sequencing the most valuable type-strain genomes for metagenomic binning, comparative biology and taxonomic classification.</title>
        <authorList>
            <person name="Goeker M."/>
        </authorList>
    </citation>
    <scope>NUCLEOTIDE SEQUENCE [LARGE SCALE GENOMIC DNA]</scope>
    <source>
        <strain evidence="3 4">DSM 28404</strain>
    </source>
</reference>
<dbReference type="InterPro" id="IPR037478">
    <property type="entry name" value="YwkD-like_dom"/>
</dbReference>
<protein>
    <submittedName>
        <fullName evidence="3">Glyoxylase I family protein</fullName>
    </submittedName>
</protein>
<comment type="caution">
    <text evidence="3">The sequence shown here is derived from an EMBL/GenBank/DDBJ whole genome shotgun (WGS) entry which is preliminary data.</text>
</comment>
<dbReference type="OrthoDB" id="9795618at2"/>
<dbReference type="RefSeq" id="WP_131974482.1">
    <property type="nucleotide sequence ID" value="NZ_SLYB01000001.1"/>
</dbReference>
<dbReference type="Gene3D" id="3.10.180.10">
    <property type="entry name" value="2,3-Dihydroxybiphenyl 1,2-Dioxygenase, domain 1"/>
    <property type="match status" value="1"/>
</dbReference>
<proteinExistence type="predicted"/>
<dbReference type="GO" id="GO:0046872">
    <property type="term" value="F:metal ion binding"/>
    <property type="evidence" value="ECO:0007669"/>
    <property type="project" value="UniProtKB-KW"/>
</dbReference>
<dbReference type="AlphaFoldDB" id="A0A4R2TKK4"/>
<dbReference type="PANTHER" id="PTHR36113:SF6">
    <property type="entry name" value="FOSFOMYCIN RESISTANCE PROTEIN FOSX"/>
    <property type="match status" value="1"/>
</dbReference>
<evidence type="ECO:0000259" key="2">
    <source>
        <dbReference type="PROSITE" id="PS51819"/>
    </source>
</evidence>
<name>A0A4R2TKK4_9PAST</name>
<evidence type="ECO:0000256" key="1">
    <source>
        <dbReference type="ARBA" id="ARBA00022723"/>
    </source>
</evidence>